<evidence type="ECO:0000313" key="3">
    <source>
        <dbReference type="Proteomes" id="UP001152024"/>
    </source>
</evidence>
<dbReference type="EMBL" id="JAOQBH010000011">
    <property type="protein sequence ID" value="KAJ4128938.1"/>
    <property type="molecule type" value="Genomic_DNA"/>
</dbReference>
<comment type="subcellular location">
    <subcellularLocation>
        <location evidence="1">Mitochondrion</location>
    </subcellularLocation>
</comment>
<evidence type="ECO:0000313" key="2">
    <source>
        <dbReference type="EMBL" id="KAJ4128938.1"/>
    </source>
</evidence>
<dbReference type="InterPro" id="IPR002838">
    <property type="entry name" value="AIM24"/>
</dbReference>
<organism evidence="2 3">
    <name type="scientific">Fusarium equiseti</name>
    <name type="common">Fusarium scirpi</name>
    <dbReference type="NCBI Taxonomy" id="61235"/>
    <lineage>
        <taxon>Eukaryota</taxon>
        <taxon>Fungi</taxon>
        <taxon>Dikarya</taxon>
        <taxon>Ascomycota</taxon>
        <taxon>Pezizomycotina</taxon>
        <taxon>Sordariomycetes</taxon>
        <taxon>Hypocreomycetidae</taxon>
        <taxon>Hypocreales</taxon>
        <taxon>Nectriaceae</taxon>
        <taxon>Fusarium</taxon>
        <taxon>Fusarium incarnatum-equiseti species complex</taxon>
    </lineage>
</organism>
<reference evidence="2" key="1">
    <citation type="submission" date="2022-09" db="EMBL/GenBank/DDBJ databases">
        <title>Fusarium specimens isolated from Avocado Roots.</title>
        <authorList>
            <person name="Stajich J."/>
            <person name="Roper C."/>
            <person name="Heimlech-Rivalta G."/>
        </authorList>
    </citation>
    <scope>NUCLEOTIDE SEQUENCE</scope>
    <source>
        <strain evidence="2">CF00095</strain>
    </source>
</reference>
<keyword evidence="1" id="KW-0496">Mitochondrion</keyword>
<sequence>MVSRGCLARDVDAQYCEEHIVDTGYLVAWICGYSIEKAGGGTMTGFKTGEGLVRRFKSPGSVSVKTQKMAEFQLLIKATVANIV</sequence>
<gene>
    <name evidence="2" type="ORF">NW768_007463</name>
</gene>
<comment type="similarity">
    <text evidence="1">Belongs to the AIM24 family.</text>
</comment>
<dbReference type="Pfam" id="PF01987">
    <property type="entry name" value="AIM24"/>
    <property type="match status" value="1"/>
</dbReference>
<keyword evidence="3" id="KW-1185">Reference proteome</keyword>
<dbReference type="InterPro" id="IPR016031">
    <property type="entry name" value="Trp_RNA-bd_attenuator-like_dom"/>
</dbReference>
<comment type="caution">
    <text evidence="2">The sequence shown here is derived from an EMBL/GenBank/DDBJ whole genome shotgun (WGS) entry which is preliminary data.</text>
</comment>
<accession>A0ABQ8R7U9</accession>
<protein>
    <recommendedName>
        <fullName evidence="1">Altered inheritance of mitochondria protein 24, mitochondrial</fullName>
    </recommendedName>
</protein>
<dbReference type="SUPFAM" id="SSF51219">
    <property type="entry name" value="TRAP-like"/>
    <property type="match status" value="1"/>
</dbReference>
<dbReference type="Gene3D" id="3.60.160.10">
    <property type="entry name" value="Mitochondrial biogenesis AIM24"/>
    <property type="match status" value="1"/>
</dbReference>
<dbReference type="InterPro" id="IPR036983">
    <property type="entry name" value="AIM24_sf"/>
</dbReference>
<evidence type="ECO:0000256" key="1">
    <source>
        <dbReference type="RuleBase" id="RU363045"/>
    </source>
</evidence>
<dbReference type="Proteomes" id="UP001152024">
    <property type="component" value="Unassembled WGS sequence"/>
</dbReference>
<proteinExistence type="inferred from homology"/>
<name>A0ABQ8R7U9_FUSEQ</name>